<evidence type="ECO:0000313" key="1">
    <source>
        <dbReference type="EMBL" id="CAA9474735.1"/>
    </source>
</evidence>
<feature type="non-terminal residue" evidence="1">
    <location>
        <position position="20"/>
    </location>
</feature>
<proteinExistence type="predicted"/>
<organism evidence="1">
    <name type="scientific">uncultured Solirubrobacteraceae bacterium</name>
    <dbReference type="NCBI Taxonomy" id="1162706"/>
    <lineage>
        <taxon>Bacteria</taxon>
        <taxon>Bacillati</taxon>
        <taxon>Actinomycetota</taxon>
        <taxon>Thermoleophilia</taxon>
        <taxon>Solirubrobacterales</taxon>
        <taxon>Solirubrobacteraceae</taxon>
        <taxon>environmental samples</taxon>
    </lineage>
</organism>
<dbReference type="EMBL" id="CADCVO010000106">
    <property type="protein sequence ID" value="CAA9474735.1"/>
    <property type="molecule type" value="Genomic_DNA"/>
</dbReference>
<reference evidence="1" key="1">
    <citation type="submission" date="2020-02" db="EMBL/GenBank/DDBJ databases">
        <authorList>
            <person name="Meier V. D."/>
        </authorList>
    </citation>
    <scope>NUCLEOTIDE SEQUENCE</scope>
    <source>
        <strain evidence="1">AVDCRST_MAG13</strain>
    </source>
</reference>
<accession>A0A6J4RS40</accession>
<protein>
    <submittedName>
        <fullName evidence="1">Uncharacterized protein</fullName>
    </submittedName>
</protein>
<dbReference type="AlphaFoldDB" id="A0A6J4RS40"/>
<sequence>MGGRRRDWRVRLEPLPAAEL</sequence>
<gene>
    <name evidence="1" type="ORF">AVDCRST_MAG13-733</name>
</gene>
<name>A0A6J4RS40_9ACTN</name>